<dbReference type="EMBL" id="SNZK01000003">
    <property type="protein sequence ID" value="TDR53912.1"/>
    <property type="molecule type" value="Genomic_DNA"/>
</dbReference>
<keyword evidence="2" id="KW-1185">Reference proteome</keyword>
<evidence type="ECO:0000313" key="1">
    <source>
        <dbReference type="EMBL" id="TDR53912.1"/>
    </source>
</evidence>
<comment type="caution">
    <text evidence="1">The sequence shown here is derived from an EMBL/GenBank/DDBJ whole genome shotgun (WGS) entry which is preliminary data.</text>
</comment>
<gene>
    <name evidence="1" type="ORF">DFP96_1036</name>
</gene>
<organism evidence="1 2">
    <name type="scientific">Listeria rocourtiae</name>
    <dbReference type="NCBI Taxonomy" id="647910"/>
    <lineage>
        <taxon>Bacteria</taxon>
        <taxon>Bacillati</taxon>
        <taxon>Bacillota</taxon>
        <taxon>Bacilli</taxon>
        <taxon>Bacillales</taxon>
        <taxon>Listeriaceae</taxon>
        <taxon>Listeria</taxon>
    </lineage>
</organism>
<dbReference type="AlphaFoldDB" id="A0A4R6ZNH6"/>
<name>A0A4R6ZNH6_9LIST</name>
<dbReference type="OrthoDB" id="899904at91061"/>
<protein>
    <submittedName>
        <fullName evidence="1">Uncharacterized protein</fullName>
    </submittedName>
</protein>
<dbReference type="RefSeq" id="WP_036069180.1">
    <property type="nucleotide sequence ID" value="NZ_SNZK01000003.1"/>
</dbReference>
<evidence type="ECO:0000313" key="2">
    <source>
        <dbReference type="Proteomes" id="UP000295558"/>
    </source>
</evidence>
<accession>A0A4R6ZNH6</accession>
<dbReference type="Proteomes" id="UP000295558">
    <property type="component" value="Unassembled WGS sequence"/>
</dbReference>
<sequence length="121" mass="13685">MTEKEQNQLAFYNSFYGLVWESGWLSSDTAYDLSKQAQQESGFNAFGEEVEREIGAWRVKSGEMYWTGWGEDGTHPTFALDTAPDSLSDVPTFNSKRKAEEVAEIFGGEVERVEEGEHETD</sequence>
<proteinExistence type="predicted"/>
<dbReference type="STRING" id="1265846.PROCOU_01587"/>
<reference evidence="1 2" key="1">
    <citation type="submission" date="2019-03" db="EMBL/GenBank/DDBJ databases">
        <title>Genomic Encyclopedia of Type Strains, Phase III (KMG-III): the genomes of soil and plant-associated and newly described type strains.</title>
        <authorList>
            <person name="Whitman W."/>
        </authorList>
    </citation>
    <scope>NUCLEOTIDE SEQUENCE [LARGE SCALE GENOMIC DNA]</scope>
    <source>
        <strain evidence="1 2">CECT 7972</strain>
    </source>
</reference>